<dbReference type="PROSITE" id="PS50109">
    <property type="entry name" value="HIS_KIN"/>
    <property type="match status" value="1"/>
</dbReference>
<dbReference type="Pfam" id="PF02518">
    <property type="entry name" value="HATPase_c"/>
    <property type="match status" value="1"/>
</dbReference>
<feature type="compositionally biased region" description="Low complexity" evidence="11">
    <location>
        <begin position="32"/>
        <end position="52"/>
    </location>
</feature>
<dbReference type="InterPro" id="IPR004358">
    <property type="entry name" value="Sig_transdc_His_kin-like_C"/>
</dbReference>
<evidence type="ECO:0000256" key="4">
    <source>
        <dbReference type="ARBA" id="ARBA00022553"/>
    </source>
</evidence>
<dbReference type="EMBL" id="VDLY02000013">
    <property type="protein sequence ID" value="KAB8162863.1"/>
    <property type="molecule type" value="Genomic_DNA"/>
</dbReference>
<keyword evidence="9" id="KW-0902">Two-component regulatory system</keyword>
<keyword evidence="16" id="KW-1185">Reference proteome</keyword>
<feature type="domain" description="Histidine kinase" evidence="13">
    <location>
        <begin position="314"/>
        <end position="525"/>
    </location>
</feature>
<dbReference type="OrthoDB" id="9786919at2"/>
<dbReference type="InterPro" id="IPR005467">
    <property type="entry name" value="His_kinase_dom"/>
</dbReference>
<comment type="caution">
    <text evidence="15">The sequence shown here is derived from an EMBL/GenBank/DDBJ whole genome shotgun (WGS) entry which is preliminary data.</text>
</comment>
<feature type="region of interest" description="Disordered" evidence="11">
    <location>
        <begin position="528"/>
        <end position="548"/>
    </location>
</feature>
<dbReference type="InterPro" id="IPR036097">
    <property type="entry name" value="HisK_dim/P_sf"/>
</dbReference>
<evidence type="ECO:0000256" key="7">
    <source>
        <dbReference type="ARBA" id="ARBA00022777"/>
    </source>
</evidence>
<sequence length="548" mass="59776">MTTTDGPEPDSPTTETKARKGRKERKGRKGTTTRTTGTTAPTTTGTTEPAAARRPFRVGARLRILVWLVVLMAVSLATVVVIVRSVLWRDADERVQQILGQETAEFHNFVEHGRDVRTGEPFADPRTLLNDYLERQFPEPAEELLGFVPGGERGTLIRQPREISARLPLHRDTASVERILADEARSGTLRRPAGDVDWAKVNITFGDSERPAAFLVTYHPQEAHDSVRNVVGTLVLVAGLALLMTCVVGWWVAGGILAPVRLVRNTAAQLTEQDLARRIPVRGSDDVSALAETFNAMLDRLERAFAAQRRFVDDAGHELRTPITIVRGHLELMSQDEGPAGAAERRETLRLVSDELDRMSRIVEDLLLLATSDRPDFVRPEPVELAELTADVFVKARALGERRWELAEVAEGEAALDPQRVTQAMVQLAQNAVRHTGAGDVVRIGSRRRDATVELYVADGGPGVAEEDAPFVFERFWRGAARRGGGAGLGLSIVRAIAEGHHGRAELGRTPGGGATFTLTLPVRRHREHGEHGEHADVGGTPTVGSAG</sequence>
<comment type="catalytic activity">
    <reaction evidence="1">
        <text>ATP + protein L-histidine = ADP + protein N-phospho-L-histidine.</text>
        <dbReference type="EC" id="2.7.13.3"/>
    </reaction>
</comment>
<evidence type="ECO:0000256" key="3">
    <source>
        <dbReference type="ARBA" id="ARBA00012438"/>
    </source>
</evidence>
<keyword evidence="7" id="KW-0418">Kinase</keyword>
<feature type="transmembrane region" description="Helical" evidence="12">
    <location>
        <begin position="64"/>
        <end position="87"/>
    </location>
</feature>
<dbReference type="SUPFAM" id="SSF158472">
    <property type="entry name" value="HAMP domain-like"/>
    <property type="match status" value="1"/>
</dbReference>
<evidence type="ECO:0000256" key="8">
    <source>
        <dbReference type="ARBA" id="ARBA00022989"/>
    </source>
</evidence>
<dbReference type="GO" id="GO:0000155">
    <property type="term" value="F:phosphorelay sensor kinase activity"/>
    <property type="evidence" value="ECO:0007669"/>
    <property type="project" value="InterPro"/>
</dbReference>
<dbReference type="AlphaFoldDB" id="A0A5N6A4C7"/>
<dbReference type="Gene3D" id="3.30.565.10">
    <property type="entry name" value="Histidine kinase-like ATPase, C-terminal domain"/>
    <property type="match status" value="1"/>
</dbReference>
<keyword evidence="6 12" id="KW-0812">Transmembrane</keyword>
<evidence type="ECO:0000259" key="13">
    <source>
        <dbReference type="PROSITE" id="PS50109"/>
    </source>
</evidence>
<dbReference type="CDD" id="cd00082">
    <property type="entry name" value="HisKA"/>
    <property type="match status" value="1"/>
</dbReference>
<dbReference type="FunFam" id="1.10.287.130:FF:000001">
    <property type="entry name" value="Two-component sensor histidine kinase"/>
    <property type="match status" value="1"/>
</dbReference>
<evidence type="ECO:0000256" key="1">
    <source>
        <dbReference type="ARBA" id="ARBA00000085"/>
    </source>
</evidence>
<keyword evidence="5" id="KW-0808">Transferase</keyword>
<dbReference type="SUPFAM" id="SSF55874">
    <property type="entry name" value="ATPase domain of HSP90 chaperone/DNA topoisomerase II/histidine kinase"/>
    <property type="match status" value="1"/>
</dbReference>
<evidence type="ECO:0000256" key="10">
    <source>
        <dbReference type="ARBA" id="ARBA00023136"/>
    </source>
</evidence>
<dbReference type="GO" id="GO:0005886">
    <property type="term" value="C:plasma membrane"/>
    <property type="evidence" value="ECO:0007669"/>
    <property type="project" value="UniProtKB-SubCell"/>
</dbReference>
<evidence type="ECO:0000256" key="6">
    <source>
        <dbReference type="ARBA" id="ARBA00022692"/>
    </source>
</evidence>
<evidence type="ECO:0000259" key="14">
    <source>
        <dbReference type="PROSITE" id="PS50885"/>
    </source>
</evidence>
<dbReference type="PANTHER" id="PTHR45436">
    <property type="entry name" value="SENSOR HISTIDINE KINASE YKOH"/>
    <property type="match status" value="1"/>
</dbReference>
<feature type="region of interest" description="Disordered" evidence="11">
    <location>
        <begin position="1"/>
        <end position="52"/>
    </location>
</feature>
<evidence type="ECO:0000313" key="15">
    <source>
        <dbReference type="EMBL" id="KAB8162863.1"/>
    </source>
</evidence>
<proteinExistence type="predicted"/>
<dbReference type="InterPro" id="IPR003661">
    <property type="entry name" value="HisK_dim/P_dom"/>
</dbReference>
<dbReference type="EC" id="2.7.13.3" evidence="3"/>
<dbReference type="SMART" id="SM00304">
    <property type="entry name" value="HAMP"/>
    <property type="match status" value="1"/>
</dbReference>
<keyword evidence="8 12" id="KW-1133">Transmembrane helix</keyword>
<keyword evidence="10 12" id="KW-0472">Membrane</keyword>
<feature type="compositionally biased region" description="Basic residues" evidence="11">
    <location>
        <begin position="19"/>
        <end position="31"/>
    </location>
</feature>
<dbReference type="InterPro" id="IPR003594">
    <property type="entry name" value="HATPase_dom"/>
</dbReference>
<dbReference type="CDD" id="cd06225">
    <property type="entry name" value="HAMP"/>
    <property type="match status" value="1"/>
</dbReference>
<dbReference type="Pfam" id="PF00672">
    <property type="entry name" value="HAMP"/>
    <property type="match status" value="1"/>
</dbReference>
<keyword evidence="4" id="KW-0597">Phosphoprotein</keyword>
<dbReference type="InterPro" id="IPR003660">
    <property type="entry name" value="HAMP_dom"/>
</dbReference>
<dbReference type="PANTHER" id="PTHR45436:SF5">
    <property type="entry name" value="SENSOR HISTIDINE KINASE TRCS"/>
    <property type="match status" value="1"/>
</dbReference>
<dbReference type="SMART" id="SM00388">
    <property type="entry name" value="HisKA"/>
    <property type="match status" value="1"/>
</dbReference>
<dbReference type="Proteomes" id="UP000314251">
    <property type="component" value="Unassembled WGS sequence"/>
</dbReference>
<dbReference type="SMART" id="SM00387">
    <property type="entry name" value="HATPase_c"/>
    <property type="match status" value="1"/>
</dbReference>
<evidence type="ECO:0000256" key="12">
    <source>
        <dbReference type="SAM" id="Phobius"/>
    </source>
</evidence>
<evidence type="ECO:0000313" key="16">
    <source>
        <dbReference type="Proteomes" id="UP000314251"/>
    </source>
</evidence>
<evidence type="ECO:0000256" key="11">
    <source>
        <dbReference type="SAM" id="MobiDB-lite"/>
    </source>
</evidence>
<dbReference type="PROSITE" id="PS50885">
    <property type="entry name" value="HAMP"/>
    <property type="match status" value="1"/>
</dbReference>
<gene>
    <name evidence="15" type="ORF">FH607_019645</name>
</gene>
<reference evidence="15" key="1">
    <citation type="submission" date="2019-10" db="EMBL/GenBank/DDBJ databases">
        <title>Nonomuraea sp. nov., isolated from Phyllanthus amarus.</title>
        <authorList>
            <person name="Klykleung N."/>
            <person name="Tanasupawat S."/>
        </authorList>
    </citation>
    <scope>NUCLEOTIDE SEQUENCE [LARGE SCALE GENOMIC DNA]</scope>
    <source>
        <strain evidence="15">3MP-10</strain>
    </source>
</reference>
<feature type="compositionally biased region" description="Basic and acidic residues" evidence="11">
    <location>
        <begin position="528"/>
        <end position="537"/>
    </location>
</feature>
<dbReference type="Pfam" id="PF00512">
    <property type="entry name" value="HisKA"/>
    <property type="match status" value="1"/>
</dbReference>
<dbReference type="PRINTS" id="PR00344">
    <property type="entry name" value="BCTRLSENSOR"/>
</dbReference>
<dbReference type="Gene3D" id="6.10.340.10">
    <property type="match status" value="1"/>
</dbReference>
<dbReference type="InterPro" id="IPR050428">
    <property type="entry name" value="TCS_sensor_his_kinase"/>
</dbReference>
<name>A0A5N6A4C7_9ACTN</name>
<evidence type="ECO:0000256" key="2">
    <source>
        <dbReference type="ARBA" id="ARBA00004236"/>
    </source>
</evidence>
<dbReference type="SUPFAM" id="SSF47384">
    <property type="entry name" value="Homodimeric domain of signal transducing histidine kinase"/>
    <property type="match status" value="1"/>
</dbReference>
<organism evidence="15 16">
    <name type="scientific">Streptomyces mimosae</name>
    <dbReference type="NCBI Taxonomy" id="2586635"/>
    <lineage>
        <taxon>Bacteria</taxon>
        <taxon>Bacillati</taxon>
        <taxon>Actinomycetota</taxon>
        <taxon>Actinomycetes</taxon>
        <taxon>Kitasatosporales</taxon>
        <taxon>Streptomycetaceae</taxon>
        <taxon>Streptomyces</taxon>
    </lineage>
</organism>
<dbReference type="CDD" id="cd00075">
    <property type="entry name" value="HATPase"/>
    <property type="match status" value="1"/>
</dbReference>
<dbReference type="Gene3D" id="1.10.287.130">
    <property type="match status" value="1"/>
</dbReference>
<feature type="domain" description="HAMP" evidence="14">
    <location>
        <begin position="254"/>
        <end position="306"/>
    </location>
</feature>
<feature type="transmembrane region" description="Helical" evidence="12">
    <location>
        <begin position="230"/>
        <end position="253"/>
    </location>
</feature>
<protein>
    <recommendedName>
        <fullName evidence="3">histidine kinase</fullName>
        <ecNumber evidence="3">2.7.13.3</ecNumber>
    </recommendedName>
</protein>
<comment type="subcellular location">
    <subcellularLocation>
        <location evidence="2">Cell membrane</location>
    </subcellularLocation>
</comment>
<dbReference type="InterPro" id="IPR036890">
    <property type="entry name" value="HATPase_C_sf"/>
</dbReference>
<accession>A0A5N6A4C7</accession>
<evidence type="ECO:0000256" key="9">
    <source>
        <dbReference type="ARBA" id="ARBA00023012"/>
    </source>
</evidence>
<evidence type="ECO:0000256" key="5">
    <source>
        <dbReference type="ARBA" id="ARBA00022679"/>
    </source>
</evidence>